<name>A0A812J9G5_9DINO</name>
<dbReference type="OrthoDB" id="1711136at2759"/>
<gene>
    <name evidence="4" type="primary">Ank2</name>
    <name evidence="4" type="ORF">SNAT2548_LOCUS6224</name>
</gene>
<organism evidence="4 5">
    <name type="scientific">Symbiodinium natans</name>
    <dbReference type="NCBI Taxonomy" id="878477"/>
    <lineage>
        <taxon>Eukaryota</taxon>
        <taxon>Sar</taxon>
        <taxon>Alveolata</taxon>
        <taxon>Dinophyceae</taxon>
        <taxon>Suessiales</taxon>
        <taxon>Symbiodiniaceae</taxon>
        <taxon>Symbiodinium</taxon>
    </lineage>
</organism>
<evidence type="ECO:0000256" key="2">
    <source>
        <dbReference type="SAM" id="Phobius"/>
    </source>
</evidence>
<dbReference type="Proteomes" id="UP000604046">
    <property type="component" value="Unassembled WGS sequence"/>
</dbReference>
<evidence type="ECO:0000256" key="1">
    <source>
        <dbReference type="PROSITE-ProRule" id="PRU00175"/>
    </source>
</evidence>
<keyword evidence="1" id="KW-0862">Zinc</keyword>
<accession>A0A812J9G5</accession>
<dbReference type="EMBL" id="CAJNDS010000409">
    <property type="protein sequence ID" value="CAE7203432.1"/>
    <property type="molecule type" value="Genomic_DNA"/>
</dbReference>
<dbReference type="InterPro" id="IPR007053">
    <property type="entry name" value="LRAT_dom"/>
</dbReference>
<feature type="domain" description="RING-type" evidence="3">
    <location>
        <begin position="358"/>
        <end position="394"/>
    </location>
</feature>
<keyword evidence="5" id="KW-1185">Reference proteome</keyword>
<evidence type="ECO:0000259" key="3">
    <source>
        <dbReference type="PROSITE" id="PS50089"/>
    </source>
</evidence>
<dbReference type="Gene3D" id="3.90.1720.10">
    <property type="entry name" value="endopeptidase domain like (from Nostoc punctiforme)"/>
    <property type="match status" value="1"/>
</dbReference>
<sequence length="408" mass="44504">MALNLAAKFFRRREYQRKKEAAGIMPCMHVAVVTSNSSASSGSGSGAGFEHHAIWDSVGEVYIHVSSVGSSDGEMRVCRTMKSRFWEAFPAEPRVVKMPETIQEGHEILERARNFVDGENNGAWDYCVASNNCEHFVNKCWCQQPHSLQVQAAAAGLGASALGGVGAGVGAGIAAGTAQVVTTVPYYALGFIPWGTTTATASLPAAAVAGIVAGGVVGGLLVSGLSFYGISRWVTYDRAWTSEMLTITIYNTSEHPCTAWIRIFDGYFPTLWDFHSEWRSLWGVGRKSCKVSPGMCEELNPSTSDDGWDMLYVLTVVCEHGPSPITKESCVQRGDVVTYDGQTLTKVQAPPDNEDDECIICCEAPSNVFLQPCGHFQFCSQCIQRHHDRTCPYCMEPFDTYDVATRLR</sequence>
<dbReference type="SMART" id="SM00184">
    <property type="entry name" value="RING"/>
    <property type="match status" value="1"/>
</dbReference>
<dbReference type="GO" id="GO:0008270">
    <property type="term" value="F:zinc ion binding"/>
    <property type="evidence" value="ECO:0007669"/>
    <property type="project" value="UniProtKB-KW"/>
</dbReference>
<dbReference type="InterPro" id="IPR001841">
    <property type="entry name" value="Znf_RING"/>
</dbReference>
<keyword evidence="2" id="KW-0812">Transmembrane</keyword>
<dbReference type="Pfam" id="PF04970">
    <property type="entry name" value="LRAT"/>
    <property type="match status" value="1"/>
</dbReference>
<proteinExistence type="predicted"/>
<evidence type="ECO:0000313" key="5">
    <source>
        <dbReference type="Proteomes" id="UP000604046"/>
    </source>
</evidence>
<keyword evidence="1" id="KW-0863">Zinc-finger</keyword>
<comment type="caution">
    <text evidence="4">The sequence shown here is derived from an EMBL/GenBank/DDBJ whole genome shotgun (WGS) entry which is preliminary data.</text>
</comment>
<dbReference type="AlphaFoldDB" id="A0A812J9G5"/>
<evidence type="ECO:0000313" key="4">
    <source>
        <dbReference type="EMBL" id="CAE7203432.1"/>
    </source>
</evidence>
<reference evidence="4" key="1">
    <citation type="submission" date="2021-02" db="EMBL/GenBank/DDBJ databases">
        <authorList>
            <person name="Dougan E. K."/>
            <person name="Rhodes N."/>
            <person name="Thang M."/>
            <person name="Chan C."/>
        </authorList>
    </citation>
    <scope>NUCLEOTIDE SEQUENCE</scope>
</reference>
<keyword evidence="2" id="KW-1133">Transmembrane helix</keyword>
<dbReference type="Gene3D" id="3.30.40.10">
    <property type="entry name" value="Zinc/RING finger domain, C3HC4 (zinc finger)"/>
    <property type="match status" value="1"/>
</dbReference>
<protein>
    <submittedName>
        <fullName evidence="4">Ank2 protein</fullName>
    </submittedName>
</protein>
<keyword evidence="1" id="KW-0479">Metal-binding</keyword>
<dbReference type="Pfam" id="PF13920">
    <property type="entry name" value="zf-C3HC4_3"/>
    <property type="match status" value="1"/>
</dbReference>
<feature type="transmembrane region" description="Helical" evidence="2">
    <location>
        <begin position="206"/>
        <end position="230"/>
    </location>
</feature>
<dbReference type="SUPFAM" id="SSF57850">
    <property type="entry name" value="RING/U-box"/>
    <property type="match status" value="1"/>
</dbReference>
<dbReference type="PROSITE" id="PS50089">
    <property type="entry name" value="ZF_RING_2"/>
    <property type="match status" value="1"/>
</dbReference>
<keyword evidence="2" id="KW-0472">Membrane</keyword>
<dbReference type="InterPro" id="IPR013083">
    <property type="entry name" value="Znf_RING/FYVE/PHD"/>
</dbReference>